<reference evidence="1 2" key="1">
    <citation type="submission" date="2021-01" db="EMBL/GenBank/DDBJ databases">
        <title>Genome seq and assembly of Devosia sp. LEGU1.</title>
        <authorList>
            <person name="Chhetri G."/>
        </authorList>
    </citation>
    <scope>NUCLEOTIDE SEQUENCE [LARGE SCALE GENOMIC DNA]</scope>
    <source>
        <strain evidence="1 2">LEGU1</strain>
    </source>
</reference>
<evidence type="ECO:0000313" key="2">
    <source>
        <dbReference type="Proteomes" id="UP000595857"/>
    </source>
</evidence>
<dbReference type="RefSeq" id="WP_201634222.1">
    <property type="nucleotide sequence ID" value="NZ_CP068046.1"/>
</dbReference>
<sequence length="87" mass="9350">MSAKVTTRQITFNHRFALANMPEAHAPGTFDLVVEQIPLDVSWEAYRASCQLMLVDGGTTSAISVTMAELEAALLADSQHDVNSGLS</sequence>
<dbReference type="Proteomes" id="UP000595857">
    <property type="component" value="Chromosome"/>
</dbReference>
<gene>
    <name evidence="1" type="ORF">JI748_01365</name>
</gene>
<evidence type="ECO:0000313" key="1">
    <source>
        <dbReference type="EMBL" id="QQR39697.1"/>
    </source>
</evidence>
<organism evidence="1 2">
    <name type="scientific">Devosia rhizoryzae</name>
    <dbReference type="NCBI Taxonomy" id="2774137"/>
    <lineage>
        <taxon>Bacteria</taxon>
        <taxon>Pseudomonadati</taxon>
        <taxon>Pseudomonadota</taxon>
        <taxon>Alphaproteobacteria</taxon>
        <taxon>Hyphomicrobiales</taxon>
        <taxon>Devosiaceae</taxon>
        <taxon>Devosia</taxon>
    </lineage>
</organism>
<name>A0ABX7C614_9HYPH</name>
<accession>A0ABX7C614</accession>
<dbReference type="EMBL" id="CP068046">
    <property type="protein sequence ID" value="QQR39697.1"/>
    <property type="molecule type" value="Genomic_DNA"/>
</dbReference>
<keyword evidence="2" id="KW-1185">Reference proteome</keyword>
<proteinExistence type="predicted"/>
<protein>
    <submittedName>
        <fullName evidence="1">Uncharacterized protein</fullName>
    </submittedName>
</protein>